<dbReference type="PANTHER" id="PTHR11469">
    <property type="entry name" value="GLUCOSE-6-PHOSPHATE ISOMERASE"/>
    <property type="match status" value="1"/>
</dbReference>
<dbReference type="SUPFAM" id="SSF53697">
    <property type="entry name" value="SIS domain"/>
    <property type="match status" value="1"/>
</dbReference>
<organism evidence="4 5">
    <name type="scientific">Solanum tuberosum</name>
    <name type="common">Potato</name>
    <dbReference type="NCBI Taxonomy" id="4113"/>
    <lineage>
        <taxon>Eukaryota</taxon>
        <taxon>Viridiplantae</taxon>
        <taxon>Streptophyta</taxon>
        <taxon>Embryophyta</taxon>
        <taxon>Tracheophyta</taxon>
        <taxon>Spermatophyta</taxon>
        <taxon>Magnoliopsida</taxon>
        <taxon>eudicotyledons</taxon>
        <taxon>Gunneridae</taxon>
        <taxon>Pentapetalae</taxon>
        <taxon>asterids</taxon>
        <taxon>lamiids</taxon>
        <taxon>Solanales</taxon>
        <taxon>Solanaceae</taxon>
        <taxon>Solanoideae</taxon>
        <taxon>Solaneae</taxon>
        <taxon>Solanum</taxon>
    </lineage>
</organism>
<sequence length="237" mass="26740">MTDLLGTPPPETLQRLWLIRTSVVCRMWTVNHLLIQYQSLSLNLSRESWQKMLESSFIERMCIALLLNSSHFSLLLTTTHVQGISITQENSLLNNTVRIEGLLAGFPMFDWVGKRTSEMSAVGLLPAALQGIYIREMLVGAALMDEANRTTVDMVVLPYKDSLLLFSRYLQYLVMESPGKEFDLDVLCDRPPGHDWDLEPGVTFGDYLFGMLQGTRSALYSNDRESITVTVQENAGN</sequence>
<keyword evidence="5" id="KW-1185">Reference proteome</keyword>
<keyword evidence="1" id="KW-0312">Gluconeogenesis</keyword>
<comment type="caution">
    <text evidence="4">The sequence shown here is derived from an EMBL/GenBank/DDBJ whole genome shotgun (WGS) entry which is preliminary data.</text>
</comment>
<name>A0ABQ7V3D6_SOLTU</name>
<accession>A0ABQ7V3D6</accession>
<evidence type="ECO:0000256" key="1">
    <source>
        <dbReference type="ARBA" id="ARBA00022432"/>
    </source>
</evidence>
<dbReference type="InterPro" id="IPR046348">
    <property type="entry name" value="SIS_dom_sf"/>
</dbReference>
<keyword evidence="3" id="KW-0413">Isomerase</keyword>
<dbReference type="PANTHER" id="PTHR11469:SF1">
    <property type="entry name" value="GLUCOSE-6-PHOSPHATE ISOMERASE"/>
    <property type="match status" value="1"/>
</dbReference>
<protein>
    <submittedName>
        <fullName evidence="4">Uncharacterized protein</fullName>
    </submittedName>
</protein>
<evidence type="ECO:0000256" key="3">
    <source>
        <dbReference type="ARBA" id="ARBA00023235"/>
    </source>
</evidence>
<evidence type="ECO:0000313" key="5">
    <source>
        <dbReference type="Proteomes" id="UP000826656"/>
    </source>
</evidence>
<evidence type="ECO:0000256" key="2">
    <source>
        <dbReference type="ARBA" id="ARBA00023152"/>
    </source>
</evidence>
<proteinExistence type="predicted"/>
<keyword evidence="2" id="KW-0324">Glycolysis</keyword>
<dbReference type="EMBL" id="JAIVGD010000015">
    <property type="protein sequence ID" value="KAH0757881.1"/>
    <property type="molecule type" value="Genomic_DNA"/>
</dbReference>
<dbReference type="Gene3D" id="3.40.50.10490">
    <property type="entry name" value="Glucose-6-phosphate isomerase like protein, domain 1"/>
    <property type="match status" value="2"/>
</dbReference>
<reference evidence="4 5" key="1">
    <citation type="journal article" date="2021" name="bioRxiv">
        <title>Chromosome-scale and haplotype-resolved genome assembly of a tetraploid potato cultivar.</title>
        <authorList>
            <person name="Sun H."/>
            <person name="Jiao W.-B."/>
            <person name="Krause K."/>
            <person name="Campoy J.A."/>
            <person name="Goel M."/>
            <person name="Folz-Donahue K."/>
            <person name="Kukat C."/>
            <person name="Huettel B."/>
            <person name="Schneeberger K."/>
        </authorList>
    </citation>
    <scope>NUCLEOTIDE SEQUENCE [LARGE SCALE GENOMIC DNA]</scope>
    <source>
        <strain evidence="4">SolTubOtavaFocal</strain>
        <tissue evidence="4">Leaves</tissue>
    </source>
</reference>
<dbReference type="InterPro" id="IPR001672">
    <property type="entry name" value="G6P_Isomerase"/>
</dbReference>
<gene>
    <name evidence="4" type="ORF">KY290_021374</name>
</gene>
<evidence type="ECO:0000313" key="4">
    <source>
        <dbReference type="EMBL" id="KAH0757881.1"/>
    </source>
</evidence>
<dbReference type="Proteomes" id="UP000826656">
    <property type="component" value="Unassembled WGS sequence"/>
</dbReference>